<feature type="region of interest" description="Disordered" evidence="2">
    <location>
        <begin position="167"/>
        <end position="198"/>
    </location>
</feature>
<name>A0A6L2NGU6_TANCI</name>
<evidence type="ECO:0000256" key="1">
    <source>
        <dbReference type="PROSITE-ProRule" id="PRU00047"/>
    </source>
</evidence>
<dbReference type="PROSITE" id="PS50158">
    <property type="entry name" value="ZF_CCHC"/>
    <property type="match status" value="2"/>
</dbReference>
<feature type="domain" description="CCHC-type" evidence="3">
    <location>
        <begin position="269"/>
        <end position="284"/>
    </location>
</feature>
<proteinExistence type="predicted"/>
<organism evidence="4">
    <name type="scientific">Tanacetum cinerariifolium</name>
    <name type="common">Dalmatian daisy</name>
    <name type="synonym">Chrysanthemum cinerariifolium</name>
    <dbReference type="NCBI Taxonomy" id="118510"/>
    <lineage>
        <taxon>Eukaryota</taxon>
        <taxon>Viridiplantae</taxon>
        <taxon>Streptophyta</taxon>
        <taxon>Embryophyta</taxon>
        <taxon>Tracheophyta</taxon>
        <taxon>Spermatophyta</taxon>
        <taxon>Magnoliopsida</taxon>
        <taxon>eudicotyledons</taxon>
        <taxon>Gunneridae</taxon>
        <taxon>Pentapetalae</taxon>
        <taxon>asterids</taxon>
        <taxon>campanulids</taxon>
        <taxon>Asterales</taxon>
        <taxon>Asteraceae</taxon>
        <taxon>Asteroideae</taxon>
        <taxon>Anthemideae</taxon>
        <taxon>Anthemidinae</taxon>
        <taxon>Tanacetum</taxon>
    </lineage>
</organism>
<accession>A0A6L2NGU6</accession>
<comment type="caution">
    <text evidence="4">The sequence shown here is derived from an EMBL/GenBank/DDBJ whole genome shotgun (WGS) entry which is preliminary data.</text>
</comment>
<feature type="domain" description="CCHC-type" evidence="3">
    <location>
        <begin position="234"/>
        <end position="248"/>
    </location>
</feature>
<dbReference type="Pfam" id="PF00098">
    <property type="entry name" value="zf-CCHC"/>
    <property type="match status" value="1"/>
</dbReference>
<evidence type="ECO:0000313" key="4">
    <source>
        <dbReference type="EMBL" id="GEU83764.1"/>
    </source>
</evidence>
<dbReference type="InterPro" id="IPR036875">
    <property type="entry name" value="Znf_CCHC_sf"/>
</dbReference>
<dbReference type="AlphaFoldDB" id="A0A6L2NGU6"/>
<keyword evidence="1" id="KW-0862">Zinc</keyword>
<keyword evidence="1" id="KW-0863">Zinc-finger</keyword>
<keyword evidence="4" id="KW-0548">Nucleotidyltransferase</keyword>
<keyword evidence="4" id="KW-0808">Transferase</keyword>
<dbReference type="InterPro" id="IPR001878">
    <property type="entry name" value="Znf_CCHC"/>
</dbReference>
<dbReference type="GO" id="GO:0003964">
    <property type="term" value="F:RNA-directed DNA polymerase activity"/>
    <property type="evidence" value="ECO:0007669"/>
    <property type="project" value="UniProtKB-KW"/>
</dbReference>
<dbReference type="EMBL" id="BKCJ010008747">
    <property type="protein sequence ID" value="GEU83764.1"/>
    <property type="molecule type" value="Genomic_DNA"/>
</dbReference>
<gene>
    <name evidence="4" type="ORF">Tci_055742</name>
</gene>
<dbReference type="GO" id="GO:0008270">
    <property type="term" value="F:zinc ion binding"/>
    <property type="evidence" value="ECO:0007669"/>
    <property type="project" value="UniProtKB-KW"/>
</dbReference>
<dbReference type="SUPFAM" id="SSF57756">
    <property type="entry name" value="Retrovirus zinc finger-like domains"/>
    <property type="match status" value="1"/>
</dbReference>
<dbReference type="Gene3D" id="4.10.60.10">
    <property type="entry name" value="Zinc finger, CCHC-type"/>
    <property type="match status" value="1"/>
</dbReference>
<protein>
    <submittedName>
        <fullName evidence="4">Reverse transcriptase domain-containing protein</fullName>
    </submittedName>
</protein>
<sequence length="311" mass="35361">MCEPNTGYNWERTQVSRHEVEGRVDGLEEEVVVLEVDHGNGGIDGQVNVLRNQNGDAVNDNIQADVRNVIKNDDRKGCTYKEFLACNLKEYDGKGGDIVYTRWIEMMESVQDMSGCRDNQMVKYTTGSFVGKALTWWNSQIHTRGREAAVVLHLITLENKRIKRNRSLKKNLKKRGNNEDSSRDINVSNDNKKTRTGNALATATNPLRREYNGPIPKCVNCNLNHPPEIPCRACFNCGRLGHMVKDCRVAPRMVNSVNAKNPTAAPRPCYECGRTDHLKATCPRLNQVQRLWETVQTKFLLTMGTRSWKQR</sequence>
<evidence type="ECO:0000259" key="3">
    <source>
        <dbReference type="PROSITE" id="PS50158"/>
    </source>
</evidence>
<keyword evidence="4" id="KW-0695">RNA-directed DNA polymerase</keyword>
<dbReference type="SMART" id="SM00343">
    <property type="entry name" value="ZnF_C2HC"/>
    <property type="match status" value="2"/>
</dbReference>
<keyword evidence="1" id="KW-0479">Metal-binding</keyword>
<reference evidence="4" key="1">
    <citation type="journal article" date="2019" name="Sci. Rep.">
        <title>Draft genome of Tanacetum cinerariifolium, the natural source of mosquito coil.</title>
        <authorList>
            <person name="Yamashiro T."/>
            <person name="Shiraishi A."/>
            <person name="Satake H."/>
            <person name="Nakayama K."/>
        </authorList>
    </citation>
    <scope>NUCLEOTIDE SEQUENCE</scope>
</reference>
<evidence type="ECO:0000256" key="2">
    <source>
        <dbReference type="SAM" id="MobiDB-lite"/>
    </source>
</evidence>
<dbReference type="GO" id="GO:0003676">
    <property type="term" value="F:nucleic acid binding"/>
    <property type="evidence" value="ECO:0007669"/>
    <property type="project" value="InterPro"/>
</dbReference>